<dbReference type="CDD" id="cd03014">
    <property type="entry name" value="PRX_Atyp2cys"/>
    <property type="match status" value="1"/>
</dbReference>
<comment type="function">
    <text evidence="6">Thiol-specific peroxidase that catalyzes the reduction of hydrogen peroxide and organic hydroperoxides to water and alcohols, respectively. Plays a role in cell protection against oxidative stress by detoxifying peroxides.</text>
</comment>
<feature type="active site" description="Cysteine sulfenic acid (-SOH) intermediate" evidence="6">
    <location>
        <position position="60"/>
    </location>
</feature>
<keyword evidence="5 6" id="KW-0676">Redox-active center</keyword>
<evidence type="ECO:0000256" key="1">
    <source>
        <dbReference type="ARBA" id="ARBA00022559"/>
    </source>
</evidence>
<accession>A0A7G7CPY6</accession>
<evidence type="ECO:0000256" key="5">
    <source>
        <dbReference type="ARBA" id="ARBA00023284"/>
    </source>
</evidence>
<evidence type="ECO:0000256" key="6">
    <source>
        <dbReference type="HAMAP-Rule" id="MF_00269"/>
    </source>
</evidence>
<keyword evidence="2 6" id="KW-0049">Antioxidant</keyword>
<dbReference type="InterPro" id="IPR013740">
    <property type="entry name" value="Redoxin"/>
</dbReference>
<dbReference type="SUPFAM" id="SSF52833">
    <property type="entry name" value="Thioredoxin-like"/>
    <property type="match status" value="1"/>
</dbReference>
<sequence>MANVTFKNEPTTTVGNLPVEGDQLPNLTLVGTDLSEINTSEFQGKRLVISTFPSVDTGTCAQTLRTFNEKAASLDNTVVLNASKDLPFAQARFCAAEGIENVEVGSAFRTSFGEELGVTLEGSPLKGLLTRAVIVTDTDHKVTYVQLVEEISEEPDYDAVIAALN</sequence>
<feature type="domain" description="Thioredoxin" evidence="7">
    <location>
        <begin position="18"/>
        <end position="165"/>
    </location>
</feature>
<evidence type="ECO:0000256" key="4">
    <source>
        <dbReference type="ARBA" id="ARBA00023157"/>
    </source>
</evidence>
<keyword evidence="4 6" id="KW-1015">Disulfide bond</keyword>
<keyword evidence="3 6" id="KW-0560">Oxidoreductase</keyword>
<dbReference type="PANTHER" id="PTHR43110:SF1">
    <property type="entry name" value="THIOL PEROXIDASE"/>
    <property type="match status" value="1"/>
</dbReference>
<organism evidence="8 9">
    <name type="scientific">Corynebacterium incognita</name>
    <dbReference type="NCBI Taxonomy" id="2754725"/>
    <lineage>
        <taxon>Bacteria</taxon>
        <taxon>Bacillati</taxon>
        <taxon>Actinomycetota</taxon>
        <taxon>Actinomycetes</taxon>
        <taxon>Mycobacteriales</taxon>
        <taxon>Corynebacteriaceae</taxon>
        <taxon>Corynebacterium</taxon>
    </lineage>
</organism>
<evidence type="ECO:0000256" key="2">
    <source>
        <dbReference type="ARBA" id="ARBA00022862"/>
    </source>
</evidence>
<comment type="miscellaneous">
    <text evidence="6">The active site is a conserved redox-active cysteine residue, the peroxidatic cysteine (C(P)), which makes the nucleophilic attack on the peroxide substrate. The peroxide oxidizes the C(P)-SH to cysteine sulfenic acid (C(P)-SOH), which then reacts with another cysteine residue, the resolving cysteine (C(R)), to form a disulfide bridge. The disulfide is subsequently reduced by an appropriate electron donor to complete the catalytic cycle. In this atypical 2-Cys peroxiredoxin, C(R) is present in the same subunit to form an intramolecular disulfide. The disulfide is subsequently reduced by thioredoxin.</text>
</comment>
<dbReference type="PANTHER" id="PTHR43110">
    <property type="entry name" value="THIOL PEROXIDASE"/>
    <property type="match status" value="1"/>
</dbReference>
<dbReference type="InterPro" id="IPR013766">
    <property type="entry name" value="Thioredoxin_domain"/>
</dbReference>
<dbReference type="HAMAP" id="MF_00269">
    <property type="entry name" value="Tpx"/>
    <property type="match status" value="1"/>
</dbReference>
<evidence type="ECO:0000259" key="7">
    <source>
        <dbReference type="PROSITE" id="PS51352"/>
    </source>
</evidence>
<gene>
    <name evidence="6 8" type="primary">tpx</name>
    <name evidence="8" type="ORF">H0194_00845</name>
</gene>
<dbReference type="EMBL" id="CP059404">
    <property type="protein sequence ID" value="QNE89652.1"/>
    <property type="molecule type" value="Genomic_DNA"/>
</dbReference>
<keyword evidence="1 6" id="KW-0575">Peroxidase</keyword>
<protein>
    <recommendedName>
        <fullName evidence="6">Thiol peroxidase</fullName>
        <shortName evidence="6">Tpx</shortName>
        <ecNumber evidence="6">1.11.1.24</ecNumber>
    </recommendedName>
    <alternativeName>
        <fullName evidence="6">Peroxiredoxin tpx</fullName>
        <shortName evidence="6">Prx</shortName>
    </alternativeName>
    <alternativeName>
        <fullName evidence="6">Thioredoxin peroxidase</fullName>
    </alternativeName>
    <alternativeName>
        <fullName evidence="6">Thioredoxin-dependent peroxiredoxin</fullName>
    </alternativeName>
</protein>
<dbReference type="GO" id="GO:0008379">
    <property type="term" value="F:thioredoxin peroxidase activity"/>
    <property type="evidence" value="ECO:0007669"/>
    <property type="project" value="UniProtKB-UniRule"/>
</dbReference>
<dbReference type="KEGG" id="cik:H0194_00845"/>
<dbReference type="Pfam" id="PF08534">
    <property type="entry name" value="Redoxin"/>
    <property type="match status" value="1"/>
</dbReference>
<dbReference type="PROSITE" id="PS51352">
    <property type="entry name" value="THIOREDOXIN_2"/>
    <property type="match status" value="1"/>
</dbReference>
<evidence type="ECO:0000313" key="8">
    <source>
        <dbReference type="EMBL" id="QNE89652.1"/>
    </source>
</evidence>
<dbReference type="RefSeq" id="WP_185176026.1">
    <property type="nucleotide sequence ID" value="NZ_CP059404.1"/>
</dbReference>
<evidence type="ECO:0000256" key="3">
    <source>
        <dbReference type="ARBA" id="ARBA00023002"/>
    </source>
</evidence>
<dbReference type="EC" id="1.11.1.24" evidence="6"/>
<dbReference type="PROSITE" id="PS01265">
    <property type="entry name" value="TPX"/>
    <property type="match status" value="1"/>
</dbReference>
<proteinExistence type="inferred from homology"/>
<dbReference type="InterPro" id="IPR036249">
    <property type="entry name" value="Thioredoxin-like_sf"/>
</dbReference>
<reference evidence="8 9" key="1">
    <citation type="submission" date="2020-07" db="EMBL/GenBank/DDBJ databases">
        <title>Complete genome and description of Corynebacterium incognita strain Marseille-Q3630 sp. nov.</title>
        <authorList>
            <person name="Boxberger M."/>
        </authorList>
    </citation>
    <scope>NUCLEOTIDE SEQUENCE [LARGE SCALE GENOMIC DNA]</scope>
    <source>
        <strain evidence="8 9">Marseille-Q3630</strain>
    </source>
</reference>
<dbReference type="InterPro" id="IPR002065">
    <property type="entry name" value="TPX"/>
</dbReference>
<dbReference type="InterPro" id="IPR018219">
    <property type="entry name" value="Tpx_CS"/>
</dbReference>
<dbReference type="InterPro" id="IPR050455">
    <property type="entry name" value="Tpx_Peroxidase_subfamily"/>
</dbReference>
<dbReference type="AlphaFoldDB" id="A0A7G7CPY6"/>
<dbReference type="Proteomes" id="UP000515743">
    <property type="component" value="Chromosome"/>
</dbReference>
<keyword evidence="9" id="KW-1185">Reference proteome</keyword>
<comment type="subunit">
    <text evidence="6">Homodimer.</text>
</comment>
<dbReference type="Gene3D" id="3.40.30.10">
    <property type="entry name" value="Glutaredoxin"/>
    <property type="match status" value="1"/>
</dbReference>
<name>A0A7G7CPY6_9CORY</name>
<dbReference type="NCBIfam" id="NF001808">
    <property type="entry name" value="PRK00522.1"/>
    <property type="match status" value="1"/>
</dbReference>
<comment type="catalytic activity">
    <reaction evidence="6">
        <text>a hydroperoxide + [thioredoxin]-dithiol = an alcohol + [thioredoxin]-disulfide + H2O</text>
        <dbReference type="Rhea" id="RHEA:62620"/>
        <dbReference type="Rhea" id="RHEA-COMP:10698"/>
        <dbReference type="Rhea" id="RHEA-COMP:10700"/>
        <dbReference type="ChEBI" id="CHEBI:15377"/>
        <dbReference type="ChEBI" id="CHEBI:29950"/>
        <dbReference type="ChEBI" id="CHEBI:30879"/>
        <dbReference type="ChEBI" id="CHEBI:35924"/>
        <dbReference type="ChEBI" id="CHEBI:50058"/>
        <dbReference type="EC" id="1.11.1.24"/>
    </reaction>
</comment>
<feature type="disulfide bond" description="Redox-active" evidence="6">
    <location>
        <begin position="60"/>
        <end position="94"/>
    </location>
</feature>
<comment type="similarity">
    <text evidence="6">Belongs to the peroxiredoxin family. Tpx subfamily.</text>
</comment>
<evidence type="ECO:0000313" key="9">
    <source>
        <dbReference type="Proteomes" id="UP000515743"/>
    </source>
</evidence>